<evidence type="ECO:0000313" key="2">
    <source>
        <dbReference type="EMBL" id="GHO88572.1"/>
    </source>
</evidence>
<protein>
    <recommendedName>
        <fullName evidence="1">Transposase IS701-like DDE domain-containing protein</fullName>
    </recommendedName>
</protein>
<comment type="caution">
    <text evidence="2">The sequence shown here is derived from an EMBL/GenBank/DDBJ whole genome shotgun (WGS) entry which is preliminary data.</text>
</comment>
<dbReference type="InterPro" id="IPR012337">
    <property type="entry name" value="RNaseH-like_sf"/>
</dbReference>
<reference evidence="2 3" key="1">
    <citation type="journal article" date="2021" name="Int. J. Syst. Evol. Microbiol.">
        <title>Reticulibacter mediterranei gen. nov., sp. nov., within the new family Reticulibacteraceae fam. nov., and Ktedonospora formicarum gen. nov., sp. nov., Ktedonobacter robiniae sp. nov., Dictyobacter formicarum sp. nov. and Dictyobacter arantiisoli sp. nov., belonging to the class Ktedonobacteria.</title>
        <authorList>
            <person name="Yabe S."/>
            <person name="Zheng Y."/>
            <person name="Wang C.M."/>
            <person name="Sakai Y."/>
            <person name="Abe K."/>
            <person name="Yokota A."/>
            <person name="Donadio S."/>
            <person name="Cavaletti L."/>
            <person name="Monciardini P."/>
        </authorList>
    </citation>
    <scope>NUCLEOTIDE SEQUENCE [LARGE SCALE GENOMIC DNA]</scope>
    <source>
        <strain evidence="2 3">SOSP1-9</strain>
    </source>
</reference>
<dbReference type="Pfam" id="PF13546">
    <property type="entry name" value="DDE_5"/>
    <property type="match status" value="1"/>
</dbReference>
<dbReference type="SUPFAM" id="SSF53098">
    <property type="entry name" value="Ribonuclease H-like"/>
    <property type="match status" value="1"/>
</dbReference>
<accession>A0ABQ3VQN3</accession>
<dbReference type="PANTHER" id="PTHR33627:SF1">
    <property type="entry name" value="TRANSPOSASE"/>
    <property type="match status" value="1"/>
</dbReference>
<dbReference type="InterPro" id="IPR039365">
    <property type="entry name" value="IS701-like"/>
</dbReference>
<organism evidence="2 3">
    <name type="scientific">Dictyobacter formicarum</name>
    <dbReference type="NCBI Taxonomy" id="2778368"/>
    <lineage>
        <taxon>Bacteria</taxon>
        <taxon>Bacillati</taxon>
        <taxon>Chloroflexota</taxon>
        <taxon>Ktedonobacteria</taxon>
        <taxon>Ktedonobacterales</taxon>
        <taxon>Dictyobacteraceae</taxon>
        <taxon>Dictyobacter</taxon>
    </lineage>
</organism>
<gene>
    <name evidence="2" type="ORF">KSZ_65780</name>
</gene>
<proteinExistence type="predicted"/>
<feature type="domain" description="Transposase IS701-like DDE" evidence="1">
    <location>
        <begin position="2"/>
        <end position="126"/>
    </location>
</feature>
<keyword evidence="3" id="KW-1185">Reference proteome</keyword>
<evidence type="ECO:0000313" key="3">
    <source>
        <dbReference type="Proteomes" id="UP000635565"/>
    </source>
</evidence>
<dbReference type="InterPro" id="IPR038721">
    <property type="entry name" value="IS701-like_DDE_dom"/>
</dbReference>
<dbReference type="NCBIfam" id="NF033540">
    <property type="entry name" value="transpos_IS701"/>
    <property type="match status" value="1"/>
</dbReference>
<evidence type="ECO:0000259" key="1">
    <source>
        <dbReference type="Pfam" id="PF13546"/>
    </source>
</evidence>
<name>A0ABQ3VQN3_9CHLR</name>
<dbReference type="Proteomes" id="UP000635565">
    <property type="component" value="Unassembled WGS sequence"/>
</dbReference>
<sequence>MGVQRQHSGTAGRIENCQIGVFLAYASSRGHALVDRELYLPKSWTDDLGRCREAHVPEEVIFATKPELARRMVERTLDTGLPAAWVTGDTAYGNSQSLRAILEERRQAYALAVTCKEYVEVQGTRRRVNQVAGNLTGEDWQILSAGAGSKGPRLFAWARIELAAPEINGWQHWLLVRRSLDEGVKPAEMAYVLVFAPAGTSLEEMVEAFGTRWTVEIV</sequence>
<dbReference type="PANTHER" id="PTHR33627">
    <property type="entry name" value="TRANSPOSASE"/>
    <property type="match status" value="1"/>
</dbReference>
<dbReference type="EMBL" id="BNJJ01000025">
    <property type="protein sequence ID" value="GHO88572.1"/>
    <property type="molecule type" value="Genomic_DNA"/>
</dbReference>